<dbReference type="SMART" id="SM00559">
    <property type="entry name" value="Ku78"/>
    <property type="match status" value="1"/>
</dbReference>
<dbReference type="SUPFAM" id="SSF101420">
    <property type="entry name" value="C-terminal domain of Ku80"/>
    <property type="match status" value="1"/>
</dbReference>
<dbReference type="Gene3D" id="1.25.40.240">
    <property type="entry name" value="Ku, C-terminal domain"/>
    <property type="match status" value="1"/>
</dbReference>
<dbReference type="SUPFAM" id="SSF53300">
    <property type="entry name" value="vWA-like"/>
    <property type="match status" value="1"/>
</dbReference>
<keyword evidence="3" id="KW-0227">DNA damage</keyword>
<evidence type="ECO:0000256" key="4">
    <source>
        <dbReference type="ARBA" id="ARBA00022801"/>
    </source>
</evidence>
<dbReference type="InterPro" id="IPR016194">
    <property type="entry name" value="SPOC-like_C_dom_sf"/>
</dbReference>
<keyword evidence="2" id="KW-0547">Nucleotide-binding</keyword>
<evidence type="ECO:0000256" key="9">
    <source>
        <dbReference type="ARBA" id="ARBA00023204"/>
    </source>
</evidence>
<keyword evidence="8" id="KW-0233">DNA recombination</keyword>
<evidence type="ECO:0000256" key="2">
    <source>
        <dbReference type="ARBA" id="ARBA00022741"/>
    </source>
</evidence>
<dbReference type="GO" id="GO:0005524">
    <property type="term" value="F:ATP binding"/>
    <property type="evidence" value="ECO:0007669"/>
    <property type="project" value="UniProtKB-KW"/>
</dbReference>
<keyword evidence="4" id="KW-0378">Hydrolase</keyword>
<protein>
    <submittedName>
        <fullName evidence="12">ATP-dependent DNA helicase 2 subunit</fullName>
    </submittedName>
</protein>
<dbReference type="Pfam" id="PF08785">
    <property type="entry name" value="Ku_PK_bind"/>
    <property type="match status" value="1"/>
</dbReference>
<dbReference type="InParanoid" id="A0A2V0PNR8"/>
<evidence type="ECO:0000256" key="6">
    <source>
        <dbReference type="ARBA" id="ARBA00022840"/>
    </source>
</evidence>
<keyword evidence="9" id="KW-0234">DNA repair</keyword>
<dbReference type="GO" id="GO:0004386">
    <property type="term" value="F:helicase activity"/>
    <property type="evidence" value="ECO:0007669"/>
    <property type="project" value="UniProtKB-KW"/>
</dbReference>
<dbReference type="InterPro" id="IPR014893">
    <property type="entry name" value="Ku_PK_bind"/>
</dbReference>
<dbReference type="GO" id="GO:0006310">
    <property type="term" value="P:DNA recombination"/>
    <property type="evidence" value="ECO:0007669"/>
    <property type="project" value="UniProtKB-KW"/>
</dbReference>
<dbReference type="Gene3D" id="2.40.290.10">
    <property type="match status" value="1"/>
</dbReference>
<dbReference type="InterPro" id="IPR006164">
    <property type="entry name" value="DNA_bd_Ku70/Ku80"/>
</dbReference>
<dbReference type="GO" id="GO:0016787">
    <property type="term" value="F:hydrolase activity"/>
    <property type="evidence" value="ECO:0007669"/>
    <property type="project" value="UniProtKB-KW"/>
</dbReference>
<evidence type="ECO:0000256" key="8">
    <source>
        <dbReference type="ARBA" id="ARBA00023172"/>
    </source>
</evidence>
<dbReference type="FunCoup" id="A0A2V0PNR8">
    <property type="interactions" value="1816"/>
</dbReference>
<dbReference type="EMBL" id="BDRX01000135">
    <property type="protein sequence ID" value="GBF98795.1"/>
    <property type="molecule type" value="Genomic_DNA"/>
</dbReference>
<name>A0A2V0PNR8_9CHLO</name>
<comment type="subcellular location">
    <subcellularLocation>
        <location evidence="1">Nucleus</location>
    </subcellularLocation>
</comment>
<evidence type="ECO:0000256" key="3">
    <source>
        <dbReference type="ARBA" id="ARBA00022763"/>
    </source>
</evidence>
<dbReference type="OrthoDB" id="544559at2759"/>
<dbReference type="GO" id="GO:0043564">
    <property type="term" value="C:Ku70:Ku80 complex"/>
    <property type="evidence" value="ECO:0007669"/>
    <property type="project" value="TreeGrafter"/>
</dbReference>
<evidence type="ECO:0000313" key="13">
    <source>
        <dbReference type="Proteomes" id="UP000247498"/>
    </source>
</evidence>
<keyword evidence="6" id="KW-0067">ATP-binding</keyword>
<dbReference type="InterPro" id="IPR036465">
    <property type="entry name" value="vWFA_dom_sf"/>
</dbReference>
<gene>
    <name evidence="12" type="ORF">Rsub_11377</name>
</gene>
<keyword evidence="7" id="KW-0238">DNA-binding</keyword>
<dbReference type="STRING" id="307507.A0A2V0PNR8"/>
<dbReference type="GO" id="GO:0042162">
    <property type="term" value="F:telomeric DNA binding"/>
    <property type="evidence" value="ECO:0007669"/>
    <property type="project" value="TreeGrafter"/>
</dbReference>
<accession>A0A2V0PNR8</accession>
<dbReference type="AlphaFoldDB" id="A0A2V0PNR8"/>
<sequence length="636" mass="67043">MSNVGKELHFVLLDVGPDMRPYAAEAGRNLFNLATARLLNKPVVEMAVVYFGTTETNNELNREFAAQGDDGQYTCIVTAHELACASLGTLRSLERPPEGEGFSDWVNALLLAIDMLKKAEGKFNLEKWPRRISLISTFTQPVDADEDTLVAIRDGLKASRLALEVHALGEPTGEAAATRDANLRALDTLKPATPVTMRLAPRPGDAAGMYQAVSKEGNAAYSGPLELGGGVTINVKVYKKTNPEPVTYNCSSWELKRYVRPQEGHRAEDCWVERTNELRVATELEGSVVRPEETVPAYKYGRQSVPIAPEEEELLGYAPEKGAALLGFVDASGDDAVPRHWLGCSQTKGCFVVLGEKEGDQVAVSALARAMSRERQHAVVRAVFRAKSAPGLYLATPLVAPPAANDRAGGRELDALVLNRLPFSDDFRAVLMPSFVPRADRPDPPKPKPAEAAAEAAAAAAAAGAAATADAEAGRAGVFQLGEGGARVVTAVGTGAPVEDFRLLLQAGHADEAFSGMQAAIPALVANSVGDQLYPKALACLSALRAACLERGAPGHYNSLLTQLMDRFEGDPTGGAFVRALLQSGAAPISTAEVAAAGAVAPGEAAAFVARGRRGAAPVAAAVAAEEEEDEFAGME</sequence>
<dbReference type="GO" id="GO:0006303">
    <property type="term" value="P:double-strand break repair via nonhomologous end joining"/>
    <property type="evidence" value="ECO:0007669"/>
    <property type="project" value="InterPro"/>
</dbReference>
<dbReference type="SUPFAM" id="SSF100939">
    <property type="entry name" value="SPOC domain-like"/>
    <property type="match status" value="1"/>
</dbReference>
<dbReference type="Gene3D" id="3.40.50.410">
    <property type="entry name" value="von Willebrand factor, type A domain"/>
    <property type="match status" value="1"/>
</dbReference>
<dbReference type="GO" id="GO:0000723">
    <property type="term" value="P:telomere maintenance"/>
    <property type="evidence" value="ECO:0007669"/>
    <property type="project" value="TreeGrafter"/>
</dbReference>
<keyword evidence="13" id="KW-1185">Reference proteome</keyword>
<organism evidence="12 13">
    <name type="scientific">Raphidocelis subcapitata</name>
    <dbReference type="NCBI Taxonomy" id="307507"/>
    <lineage>
        <taxon>Eukaryota</taxon>
        <taxon>Viridiplantae</taxon>
        <taxon>Chlorophyta</taxon>
        <taxon>core chlorophytes</taxon>
        <taxon>Chlorophyceae</taxon>
        <taxon>CS clade</taxon>
        <taxon>Sphaeropleales</taxon>
        <taxon>Selenastraceae</taxon>
        <taxon>Raphidocelis</taxon>
    </lineage>
</organism>
<keyword evidence="10" id="KW-0539">Nucleus</keyword>
<dbReference type="Pfam" id="PF02735">
    <property type="entry name" value="Ku"/>
    <property type="match status" value="1"/>
</dbReference>
<dbReference type="InterPro" id="IPR036494">
    <property type="entry name" value="Ku_C_sf"/>
</dbReference>
<reference evidence="12 13" key="1">
    <citation type="journal article" date="2018" name="Sci. Rep.">
        <title>Raphidocelis subcapitata (=Pseudokirchneriella subcapitata) provides an insight into genome evolution and environmental adaptations in the Sphaeropleales.</title>
        <authorList>
            <person name="Suzuki S."/>
            <person name="Yamaguchi H."/>
            <person name="Nakajima N."/>
            <person name="Kawachi M."/>
        </authorList>
    </citation>
    <scope>NUCLEOTIDE SEQUENCE [LARGE SCALE GENOMIC DNA]</scope>
    <source>
        <strain evidence="12 13">NIES-35</strain>
    </source>
</reference>
<comment type="caution">
    <text evidence="12">The sequence shown here is derived from an EMBL/GenBank/DDBJ whole genome shotgun (WGS) entry which is preliminary data.</text>
</comment>
<dbReference type="PANTHER" id="PTHR12604:SF4">
    <property type="entry name" value="X-RAY REPAIR CROSS-COMPLEMENTING PROTEIN 5"/>
    <property type="match status" value="1"/>
</dbReference>
<evidence type="ECO:0000313" key="12">
    <source>
        <dbReference type="EMBL" id="GBF98795.1"/>
    </source>
</evidence>
<evidence type="ECO:0000256" key="5">
    <source>
        <dbReference type="ARBA" id="ARBA00022806"/>
    </source>
</evidence>
<dbReference type="GO" id="GO:0003690">
    <property type="term" value="F:double-stranded DNA binding"/>
    <property type="evidence" value="ECO:0007669"/>
    <property type="project" value="TreeGrafter"/>
</dbReference>
<feature type="domain" description="Ku" evidence="11">
    <location>
        <begin position="286"/>
        <end position="438"/>
    </location>
</feature>
<evidence type="ECO:0000256" key="1">
    <source>
        <dbReference type="ARBA" id="ARBA00004123"/>
    </source>
</evidence>
<keyword evidence="5 12" id="KW-0347">Helicase</keyword>
<dbReference type="PANTHER" id="PTHR12604">
    <property type="entry name" value="KU AUTOANTIGEN DNA HELICASE"/>
    <property type="match status" value="1"/>
</dbReference>
<evidence type="ECO:0000259" key="11">
    <source>
        <dbReference type="SMART" id="SM00559"/>
    </source>
</evidence>
<evidence type="ECO:0000256" key="7">
    <source>
        <dbReference type="ARBA" id="ARBA00023125"/>
    </source>
</evidence>
<dbReference type="Proteomes" id="UP000247498">
    <property type="component" value="Unassembled WGS sequence"/>
</dbReference>
<proteinExistence type="predicted"/>
<evidence type="ECO:0000256" key="10">
    <source>
        <dbReference type="ARBA" id="ARBA00023242"/>
    </source>
</evidence>